<feature type="repeat" description="ANK" evidence="3">
    <location>
        <begin position="158"/>
        <end position="190"/>
    </location>
</feature>
<gene>
    <name evidence="5" type="primary">ankrd1b</name>
</gene>
<protein>
    <recommendedName>
        <fullName evidence="7">Ankyrin repeat domain-containing protein 1</fullName>
    </recommendedName>
</protein>
<keyword evidence="2 3" id="KW-0040">ANK repeat</keyword>
<evidence type="ECO:0000256" key="1">
    <source>
        <dbReference type="ARBA" id="ARBA00022737"/>
    </source>
</evidence>
<dbReference type="GO" id="GO:0070531">
    <property type="term" value="C:BRCA1-A complex"/>
    <property type="evidence" value="ECO:0007669"/>
    <property type="project" value="TreeGrafter"/>
</dbReference>
<dbReference type="GO" id="GO:0031436">
    <property type="term" value="C:BRCA1-BARD1 complex"/>
    <property type="evidence" value="ECO:0007669"/>
    <property type="project" value="TreeGrafter"/>
</dbReference>
<name>A0AAY4DCI9_9TELE</name>
<dbReference type="Pfam" id="PF00023">
    <property type="entry name" value="Ank"/>
    <property type="match status" value="2"/>
</dbReference>
<dbReference type="Pfam" id="PF12796">
    <property type="entry name" value="Ank_2"/>
    <property type="match status" value="1"/>
</dbReference>
<evidence type="ECO:0000313" key="5">
    <source>
        <dbReference type="Ensembl" id="ENSDCDP00010043247.1"/>
    </source>
</evidence>
<dbReference type="InterPro" id="IPR002110">
    <property type="entry name" value="Ankyrin_rpt"/>
</dbReference>
<sequence>CHTFTAEQRKSCIVSESEDALDGTGEYETSVHQEKQDDLRSTSDAENHNTDHANLQAERDCQNILELKMRTAAKKDSVRVTQPALEIVPYYVDEDDFLTAAVENKMGIIERYLEKGGDPDVCDNFNRTALHRACSHGNVKVVKRLLEAGARIEKKDKLHSTPVHCACRGGNLAALKLLLDHNGSVSARDKLNSTPLHVAVRTAHHKCAEHLLQSGANVNAKDREGDTPMHDAVKLNGLKTIELLLQHGANLQIKNCEGKSPMDSVLQWQNGAKSILINNSTGTRK</sequence>
<dbReference type="PROSITE" id="PS50297">
    <property type="entry name" value="ANK_REP_REGION"/>
    <property type="match status" value="4"/>
</dbReference>
<evidence type="ECO:0000256" key="3">
    <source>
        <dbReference type="PROSITE-ProRule" id="PRU00023"/>
    </source>
</evidence>
<feature type="region of interest" description="Disordered" evidence="4">
    <location>
        <begin position="16"/>
        <end position="57"/>
    </location>
</feature>
<accession>A0AAY4DCI9</accession>
<keyword evidence="1" id="KW-0677">Repeat</keyword>
<evidence type="ECO:0000256" key="2">
    <source>
        <dbReference type="ARBA" id="ARBA00023043"/>
    </source>
</evidence>
<dbReference type="PANTHER" id="PTHR24171">
    <property type="entry name" value="ANKYRIN REPEAT DOMAIN-CONTAINING PROTEIN 39-RELATED"/>
    <property type="match status" value="1"/>
</dbReference>
<dbReference type="Ensembl" id="ENSDCDT00010053303.1">
    <property type="protein sequence ID" value="ENSDCDP00010043247.1"/>
    <property type="gene ID" value="ENSDCDG00010027036.1"/>
</dbReference>
<dbReference type="GO" id="GO:0085020">
    <property type="term" value="P:protein K6-linked ubiquitination"/>
    <property type="evidence" value="ECO:0007669"/>
    <property type="project" value="TreeGrafter"/>
</dbReference>
<reference evidence="5" key="3">
    <citation type="submission" date="2025-09" db="UniProtKB">
        <authorList>
            <consortium name="Ensembl"/>
        </authorList>
    </citation>
    <scope>IDENTIFICATION</scope>
</reference>
<evidence type="ECO:0000256" key="4">
    <source>
        <dbReference type="SAM" id="MobiDB-lite"/>
    </source>
</evidence>
<organism evidence="5 6">
    <name type="scientific">Denticeps clupeoides</name>
    <name type="common">denticle herring</name>
    <dbReference type="NCBI Taxonomy" id="299321"/>
    <lineage>
        <taxon>Eukaryota</taxon>
        <taxon>Metazoa</taxon>
        <taxon>Chordata</taxon>
        <taxon>Craniata</taxon>
        <taxon>Vertebrata</taxon>
        <taxon>Euteleostomi</taxon>
        <taxon>Actinopterygii</taxon>
        <taxon>Neopterygii</taxon>
        <taxon>Teleostei</taxon>
        <taxon>Clupei</taxon>
        <taxon>Clupeiformes</taxon>
        <taxon>Denticipitoidei</taxon>
        <taxon>Denticipitidae</taxon>
        <taxon>Denticeps</taxon>
    </lineage>
</organism>
<feature type="compositionally biased region" description="Basic and acidic residues" evidence="4">
    <location>
        <begin position="29"/>
        <end position="57"/>
    </location>
</feature>
<feature type="repeat" description="ANK" evidence="3">
    <location>
        <begin position="224"/>
        <end position="256"/>
    </location>
</feature>
<dbReference type="InterPro" id="IPR036770">
    <property type="entry name" value="Ankyrin_rpt-contain_sf"/>
</dbReference>
<dbReference type="PROSITE" id="PS50088">
    <property type="entry name" value="ANK_REPEAT"/>
    <property type="match status" value="4"/>
</dbReference>
<dbReference type="GeneTree" id="ENSGT00940000153956"/>
<proteinExistence type="predicted"/>
<feature type="repeat" description="ANK" evidence="3">
    <location>
        <begin position="125"/>
        <end position="157"/>
    </location>
</feature>
<dbReference type="AlphaFoldDB" id="A0AAY4DCI9"/>
<evidence type="ECO:0008006" key="7">
    <source>
        <dbReference type="Google" id="ProtNLM"/>
    </source>
</evidence>
<dbReference type="Proteomes" id="UP000694580">
    <property type="component" value="Chromosome 2"/>
</dbReference>
<keyword evidence="6" id="KW-1185">Reference proteome</keyword>
<dbReference type="Gene3D" id="1.25.40.20">
    <property type="entry name" value="Ankyrin repeat-containing domain"/>
    <property type="match status" value="2"/>
</dbReference>
<dbReference type="GO" id="GO:0004842">
    <property type="term" value="F:ubiquitin-protein transferase activity"/>
    <property type="evidence" value="ECO:0007669"/>
    <property type="project" value="TreeGrafter"/>
</dbReference>
<dbReference type="SMART" id="SM00248">
    <property type="entry name" value="ANK"/>
    <property type="match status" value="4"/>
</dbReference>
<reference evidence="5" key="2">
    <citation type="submission" date="2025-08" db="UniProtKB">
        <authorList>
            <consortium name="Ensembl"/>
        </authorList>
    </citation>
    <scope>IDENTIFICATION</scope>
</reference>
<feature type="repeat" description="ANK" evidence="3">
    <location>
        <begin position="191"/>
        <end position="223"/>
    </location>
</feature>
<evidence type="ECO:0000313" key="6">
    <source>
        <dbReference type="Proteomes" id="UP000694580"/>
    </source>
</evidence>
<reference evidence="5 6" key="1">
    <citation type="submission" date="2020-06" db="EMBL/GenBank/DDBJ databases">
        <authorList>
            <consortium name="Wellcome Sanger Institute Data Sharing"/>
        </authorList>
    </citation>
    <scope>NUCLEOTIDE SEQUENCE [LARGE SCALE GENOMIC DNA]</scope>
</reference>
<dbReference type="SUPFAM" id="SSF48403">
    <property type="entry name" value="Ankyrin repeat"/>
    <property type="match status" value="1"/>
</dbReference>
<dbReference type="PRINTS" id="PR01415">
    <property type="entry name" value="ANKYRIN"/>
</dbReference>